<dbReference type="InterPro" id="IPR016024">
    <property type="entry name" value="ARM-type_fold"/>
</dbReference>
<organism evidence="2 3">
    <name type="scientific">Cyanidium caldarium</name>
    <name type="common">Red alga</name>
    <dbReference type="NCBI Taxonomy" id="2771"/>
    <lineage>
        <taxon>Eukaryota</taxon>
        <taxon>Rhodophyta</taxon>
        <taxon>Bangiophyceae</taxon>
        <taxon>Cyanidiales</taxon>
        <taxon>Cyanidiaceae</taxon>
        <taxon>Cyanidium</taxon>
    </lineage>
</organism>
<name>A0AAV9IX24_CYACA</name>
<evidence type="ECO:0000259" key="1">
    <source>
        <dbReference type="Pfam" id="PF24173"/>
    </source>
</evidence>
<evidence type="ECO:0000313" key="2">
    <source>
        <dbReference type="EMBL" id="KAK4536847.1"/>
    </source>
</evidence>
<keyword evidence="3" id="KW-1185">Reference proteome</keyword>
<dbReference type="Proteomes" id="UP001301350">
    <property type="component" value="Unassembled WGS sequence"/>
</dbReference>
<dbReference type="Gene3D" id="1.25.10.10">
    <property type="entry name" value="Leucine-rich Repeat Variant"/>
    <property type="match status" value="1"/>
</dbReference>
<proteinExistence type="predicted"/>
<gene>
    <name evidence="2" type="ORF">CDCA_CDCA10G2872</name>
</gene>
<comment type="caution">
    <text evidence="2">The sequence shown here is derived from an EMBL/GenBank/DDBJ whole genome shotgun (WGS) entry which is preliminary data.</text>
</comment>
<dbReference type="AlphaFoldDB" id="A0AAV9IX24"/>
<accession>A0AAV9IX24</accession>
<dbReference type="InterPro" id="IPR011989">
    <property type="entry name" value="ARM-like"/>
</dbReference>
<dbReference type="InterPro" id="IPR057566">
    <property type="entry name" value="TPR_TTI1_N"/>
</dbReference>
<feature type="domain" description="TTI1 N-terminal TPR" evidence="1">
    <location>
        <begin position="156"/>
        <end position="245"/>
    </location>
</feature>
<dbReference type="Pfam" id="PF24173">
    <property type="entry name" value="TPR_TTI1_N"/>
    <property type="match status" value="1"/>
</dbReference>
<sequence length="913" mass="97047">MNASSPADADHTCPLTPAGVARLFHEARQSRATDPPSDNSLPLHHAAAQVLLLRHATDAQETEASCRALCHFIEEISRGHDLMSSSGDDHQSHSLQYLVKATWAALAVALSREGYLGGDAELQLARLVVTLCDGRPRDAFRGEAAMPHAPLQAATRSALHDASVSMVAVTISRLVDMFRGKRQHPPLRQQALEALGALVPCLDVPTLARFLPGIASALAHVLIGDASIGKQVSIAASDCWGAVLQARFALAMSVTPATDDSADTTAPFAERVRHAGAPKVSAVSPLLPAATEEAARLLTLLQRIYGPDAGHFSSLRHAAPAARCAAATTCATVLRALAPVSGLEAAPSVLLPALAELAADRDADVSVHTIRMFRSLEQNAARRELEACLEKLLTGVDRARGVQRLEGMLELLTAAAAAADRHESLSAMRSFFLERPEAMSRLLYMVSMSGDRAPAADTGADDSVLREGVIIARLLVRTQCLDLVAEQALPQLLAANATARAHCPAMLCFLNELMRAAVDASGDHTPSSCAEAIGFCADTLQAYTQLEGEWSHRPTLALCALDGMTVVAESGRIAVDEYRRRFLYAQLVPVLGCAAREGAASVAAHRALEAMAHAGGYPSAAVMVRARLSGIAAQAASPMLLSQVMRMVGEGAALLLEDKIQYTVHAMLFEEDVEAERSFALLQAAGTALAADFQHASNGGADGRPDHGEDAARMRIVEDIFQAARNACHRSSVTVRCEAIRLMCQVMVGLAGQEKRVLPFIAQALDAIPAALHGAPARALTPCVELITVAFRTASWFAQSRTELLWRALLTYLPLHGSTPATVRQRAPPRTTRPAASAAIRWNAVADVCQLLSALPPAALSKIALEAEPLIDDVVRQLDAMRETTPTQSRARDQALALLNKLHAASEGACNRE</sequence>
<reference evidence="2 3" key="1">
    <citation type="submission" date="2022-07" db="EMBL/GenBank/DDBJ databases">
        <title>Genome-wide signatures of adaptation to extreme environments.</title>
        <authorList>
            <person name="Cho C.H."/>
            <person name="Yoon H.S."/>
        </authorList>
    </citation>
    <scope>NUCLEOTIDE SEQUENCE [LARGE SCALE GENOMIC DNA]</scope>
    <source>
        <strain evidence="2 3">DBV 063 E5</strain>
    </source>
</reference>
<protein>
    <recommendedName>
        <fullName evidence="1">TTI1 N-terminal TPR domain-containing protein</fullName>
    </recommendedName>
</protein>
<dbReference type="EMBL" id="JANCYW010000010">
    <property type="protein sequence ID" value="KAK4536847.1"/>
    <property type="molecule type" value="Genomic_DNA"/>
</dbReference>
<dbReference type="SUPFAM" id="SSF48371">
    <property type="entry name" value="ARM repeat"/>
    <property type="match status" value="1"/>
</dbReference>
<evidence type="ECO:0000313" key="3">
    <source>
        <dbReference type="Proteomes" id="UP001301350"/>
    </source>
</evidence>